<dbReference type="Proteomes" id="UP000031668">
    <property type="component" value="Unassembled WGS sequence"/>
</dbReference>
<reference evidence="1 2" key="1">
    <citation type="journal article" date="2014" name="Genome Biol. Evol.">
        <title>The genome of the myxosporean Thelohanellus kitauei shows adaptations to nutrient acquisition within its fish host.</title>
        <authorList>
            <person name="Yang Y."/>
            <person name="Xiong J."/>
            <person name="Zhou Z."/>
            <person name="Huo F."/>
            <person name="Miao W."/>
            <person name="Ran C."/>
            <person name="Liu Y."/>
            <person name="Zhang J."/>
            <person name="Feng J."/>
            <person name="Wang M."/>
            <person name="Wang M."/>
            <person name="Wang L."/>
            <person name="Yao B."/>
        </authorList>
    </citation>
    <scope>NUCLEOTIDE SEQUENCE [LARGE SCALE GENOMIC DNA]</scope>
    <source>
        <strain evidence="1">Wuqing</strain>
    </source>
</reference>
<proteinExistence type="predicted"/>
<protein>
    <submittedName>
        <fullName evidence="1">Uncharacterized protein</fullName>
    </submittedName>
</protein>
<organism evidence="1 2">
    <name type="scientific">Thelohanellus kitauei</name>
    <name type="common">Myxosporean</name>
    <dbReference type="NCBI Taxonomy" id="669202"/>
    <lineage>
        <taxon>Eukaryota</taxon>
        <taxon>Metazoa</taxon>
        <taxon>Cnidaria</taxon>
        <taxon>Myxozoa</taxon>
        <taxon>Myxosporea</taxon>
        <taxon>Bivalvulida</taxon>
        <taxon>Platysporina</taxon>
        <taxon>Myxobolidae</taxon>
        <taxon>Thelohanellus</taxon>
    </lineage>
</organism>
<evidence type="ECO:0000313" key="2">
    <source>
        <dbReference type="Proteomes" id="UP000031668"/>
    </source>
</evidence>
<gene>
    <name evidence="1" type="ORF">RF11_02957</name>
</gene>
<accession>A0A0C2MVP5</accession>
<comment type="caution">
    <text evidence="1">The sequence shown here is derived from an EMBL/GenBank/DDBJ whole genome shotgun (WGS) entry which is preliminary data.</text>
</comment>
<keyword evidence="2" id="KW-1185">Reference proteome</keyword>
<evidence type="ECO:0000313" key="1">
    <source>
        <dbReference type="EMBL" id="KII71441.1"/>
    </source>
</evidence>
<dbReference type="EMBL" id="JWZT01001764">
    <property type="protein sequence ID" value="KII71441.1"/>
    <property type="molecule type" value="Genomic_DNA"/>
</dbReference>
<name>A0A0C2MVP5_THEKT</name>
<sequence length="116" mass="13272">MNIIPEKCMVNYDAIIRLACHKTVYPLKNGSTSLRTHIFCGFRHSPRNICHSQNYQIGIVAMYQMGSVNETVTWGIRTIPNEFHDFVFTFTGNLIKKLILEHPNSRLGTSATYNHS</sequence>
<dbReference type="AlphaFoldDB" id="A0A0C2MVP5"/>